<gene>
    <name evidence="1" type="primary">ssp_2</name>
    <name evidence="1" type="ORF">NCTC10702_01331</name>
</gene>
<accession>A0A380EHC5</accession>
<dbReference type="AlphaFoldDB" id="A0A380EHC5"/>
<proteinExistence type="predicted"/>
<evidence type="ECO:0000313" key="1">
    <source>
        <dbReference type="EMBL" id="SUL33451.1"/>
    </source>
</evidence>
<organism evidence="1 2">
    <name type="scientific">Staphylococcus aureus</name>
    <dbReference type="NCBI Taxonomy" id="1280"/>
    <lineage>
        <taxon>Bacteria</taxon>
        <taxon>Bacillati</taxon>
        <taxon>Bacillota</taxon>
        <taxon>Bacilli</taxon>
        <taxon>Bacillales</taxon>
        <taxon>Staphylococcaceae</taxon>
        <taxon>Staphylococcus</taxon>
    </lineage>
</organism>
<protein>
    <submittedName>
        <fullName evidence="1">Extracellular ECM and plasma binding protein Emp</fullName>
    </submittedName>
</protein>
<dbReference type="EMBL" id="UHBY01000003">
    <property type="protein sequence ID" value="SUL33451.1"/>
    <property type="molecule type" value="Genomic_DNA"/>
</dbReference>
<reference evidence="1 2" key="1">
    <citation type="submission" date="2018-06" db="EMBL/GenBank/DDBJ databases">
        <authorList>
            <consortium name="Pathogen Informatics"/>
            <person name="Doyle S."/>
        </authorList>
    </citation>
    <scope>NUCLEOTIDE SEQUENCE [LARGE SCALE GENOMIC DNA]</scope>
    <source>
        <strain evidence="1 2">NCTC10702</strain>
    </source>
</reference>
<dbReference type="Proteomes" id="UP000254116">
    <property type="component" value="Unassembled WGS sequence"/>
</dbReference>
<evidence type="ECO:0000313" key="2">
    <source>
        <dbReference type="Proteomes" id="UP000254116"/>
    </source>
</evidence>
<name>A0A380EHC5_STAAU</name>
<sequence length="55" mass="6467">MHVPSFQNNTTATHQNAKVNKAYDYKYFYSYKVVKGVKKYFSFSQSNGYKIGNHH</sequence>